<dbReference type="AlphaFoldDB" id="A0A177D391"/>
<dbReference type="PANTHER" id="PTHR33112:SF1">
    <property type="entry name" value="HETEROKARYON INCOMPATIBILITY DOMAIN-CONTAINING PROTEIN"/>
    <property type="match status" value="1"/>
</dbReference>
<evidence type="ECO:0000313" key="4">
    <source>
        <dbReference type="Proteomes" id="UP000077248"/>
    </source>
</evidence>
<feature type="region of interest" description="Disordered" evidence="1">
    <location>
        <begin position="48"/>
        <end position="72"/>
    </location>
</feature>
<dbReference type="PANTHER" id="PTHR33112">
    <property type="entry name" value="DOMAIN PROTEIN, PUTATIVE-RELATED"/>
    <property type="match status" value="1"/>
</dbReference>
<dbReference type="EMBL" id="KV441503">
    <property type="protein sequence ID" value="OAG14094.1"/>
    <property type="molecule type" value="Genomic_DNA"/>
</dbReference>
<evidence type="ECO:0000313" key="3">
    <source>
        <dbReference type="EMBL" id="OAG14094.1"/>
    </source>
</evidence>
<protein>
    <submittedName>
        <fullName evidence="3">HET-domain-containing protein</fullName>
    </submittedName>
</protein>
<dbReference type="KEGG" id="aalt:CC77DRAFT_1100283"/>
<keyword evidence="4" id="KW-1185">Reference proteome</keyword>
<dbReference type="InterPro" id="IPR010730">
    <property type="entry name" value="HET"/>
</dbReference>
<evidence type="ECO:0000259" key="2">
    <source>
        <dbReference type="Pfam" id="PF06985"/>
    </source>
</evidence>
<dbReference type="Proteomes" id="UP000077248">
    <property type="component" value="Unassembled WGS sequence"/>
</dbReference>
<evidence type="ECO:0000256" key="1">
    <source>
        <dbReference type="SAM" id="MobiDB-lite"/>
    </source>
</evidence>
<dbReference type="STRING" id="5599.A0A177D391"/>
<dbReference type="RefSeq" id="XP_018379515.1">
    <property type="nucleotide sequence ID" value="XM_018530057.1"/>
</dbReference>
<feature type="domain" description="Heterokaryon incompatibility" evidence="2">
    <location>
        <begin position="255"/>
        <end position="383"/>
    </location>
</feature>
<gene>
    <name evidence="3" type="ORF">CC77DRAFT_1100283</name>
</gene>
<accession>A0A177D391</accession>
<reference evidence="3 4" key="1">
    <citation type="submission" date="2016-05" db="EMBL/GenBank/DDBJ databases">
        <title>Comparative analysis of secretome profiles of manganese(II)-oxidizing ascomycete fungi.</title>
        <authorList>
            <consortium name="DOE Joint Genome Institute"/>
            <person name="Zeiner C.A."/>
            <person name="Purvine S.O."/>
            <person name="Zink E.M."/>
            <person name="Wu S."/>
            <person name="Pasa-Tolic L."/>
            <person name="Chaput D.L."/>
            <person name="Haridas S."/>
            <person name="Grigoriev I.V."/>
            <person name="Santelli C.M."/>
            <person name="Hansel C.M."/>
        </authorList>
    </citation>
    <scope>NUCLEOTIDE SEQUENCE [LARGE SCALE GENOMIC DNA]</scope>
    <source>
        <strain evidence="3 4">SRC1lrK2f</strain>
    </source>
</reference>
<dbReference type="Pfam" id="PF06985">
    <property type="entry name" value="HET"/>
    <property type="match status" value="1"/>
</dbReference>
<organism evidence="3 4">
    <name type="scientific">Alternaria alternata</name>
    <name type="common">Alternaria rot fungus</name>
    <name type="synonym">Torula alternata</name>
    <dbReference type="NCBI Taxonomy" id="5599"/>
    <lineage>
        <taxon>Eukaryota</taxon>
        <taxon>Fungi</taxon>
        <taxon>Dikarya</taxon>
        <taxon>Ascomycota</taxon>
        <taxon>Pezizomycotina</taxon>
        <taxon>Dothideomycetes</taxon>
        <taxon>Pleosporomycetidae</taxon>
        <taxon>Pleosporales</taxon>
        <taxon>Pleosporineae</taxon>
        <taxon>Pleosporaceae</taxon>
        <taxon>Alternaria</taxon>
        <taxon>Alternaria sect. Alternaria</taxon>
        <taxon>Alternaria alternata complex</taxon>
    </lineage>
</organism>
<proteinExistence type="predicted"/>
<dbReference type="VEuPathDB" id="FungiDB:CC77DRAFT_1100283"/>
<sequence length="753" mass="86710">MAFSINVRTPIPEQVLNRPALPLLFKFGSTAVFNLLRSLDMSSLECPAYNSKSDHERSWSYSPRDDPEDEGNPLVAGVDLCSNCQILRWLGLRRPPTGEHIPGDLFNRYRESARAPVSSTCELCQAICSSLSATQVKYITLSLGRLADAIRLDISYPDQERPYELLFVEIEDETDCTITQEITFSLILPAQTGVTVRRIEPESVDYTEVRLWIDHCDFTHGPSCHTATKLHVPHFKVIDCFNRQVLPLPDLQTQYVALSYVWGKPNPEVDSSERFPQTIEDSIDVTSKLGYRYLWVDRYCIDQDDKDNKHIQISMMDLIYSQACLTIVAAMGDAYDGLPGVNELSRSMQKYLKIGQLQMIEWFVPRDRILISNWTKRAWTYQEGAISKRRLIFTDGGVAFWCRRMYCQESVKERPLPSHPRDTSNAGEQLAYIIPRVADVFNQTRFAKVMEQYSRKTMSYDSDALNACLGVLRALDTTHCWGVAVETFHRTTMANDMYTLNHRCTSPRDLTVQTQPQVVSNPFANIDTWKPSYLEKSVMYLAWYNMGAVEECKERKEFPTWSWTRWGGKKYYQDHGYYTVRRSKLRTRIPMDDMYGILKIKIFVDDMEWLNVFDHFHRLRALEGSKLGKILRVTGNTVTPRYDETPEGLEMILTTEFGFDLHLKTFIDSLEWTWENIADTVALEIFEFFKEYHDSDAYGTVLILKSDGEQYRRIGVATIMDLTLDSLRSSHHDSIELGTLAIAGAITRTVHIV</sequence>
<name>A0A177D391_ALTAL</name>
<dbReference type="GeneID" id="29115651"/>